<accession>A0ABW4WZK8</accession>
<evidence type="ECO:0000313" key="6">
    <source>
        <dbReference type="Proteomes" id="UP001597369"/>
    </source>
</evidence>
<dbReference type="Proteomes" id="UP001597369">
    <property type="component" value="Unassembled WGS sequence"/>
</dbReference>
<evidence type="ECO:0000259" key="4">
    <source>
        <dbReference type="Pfam" id="PF02894"/>
    </source>
</evidence>
<dbReference type="RefSeq" id="WP_229963041.1">
    <property type="nucleotide sequence ID" value="NZ_JAJJWI010000045.1"/>
</dbReference>
<dbReference type="PANTHER" id="PTHR43708:SF5">
    <property type="entry name" value="CONSERVED EXPRESSED OXIDOREDUCTASE (EUROFUNG)-RELATED"/>
    <property type="match status" value="1"/>
</dbReference>
<dbReference type="InterPro" id="IPR004104">
    <property type="entry name" value="Gfo/Idh/MocA-like_OxRdtase_C"/>
</dbReference>
<name>A0ABW4WZK8_9BACT</name>
<evidence type="ECO:0000259" key="3">
    <source>
        <dbReference type="Pfam" id="PF01408"/>
    </source>
</evidence>
<reference evidence="6" key="1">
    <citation type="journal article" date="2019" name="Int. J. Syst. Evol. Microbiol.">
        <title>The Global Catalogue of Microorganisms (GCM) 10K type strain sequencing project: providing services to taxonomists for standard genome sequencing and annotation.</title>
        <authorList>
            <consortium name="The Broad Institute Genomics Platform"/>
            <consortium name="The Broad Institute Genome Sequencing Center for Infectious Disease"/>
            <person name="Wu L."/>
            <person name="Ma J."/>
        </authorList>
    </citation>
    <scope>NUCLEOTIDE SEQUENCE [LARGE SCALE GENOMIC DNA]</scope>
    <source>
        <strain evidence="6">JCM 16545</strain>
    </source>
</reference>
<dbReference type="Pfam" id="PF01408">
    <property type="entry name" value="GFO_IDH_MocA"/>
    <property type="match status" value="1"/>
</dbReference>
<dbReference type="SUPFAM" id="SSF51735">
    <property type="entry name" value="NAD(P)-binding Rossmann-fold domains"/>
    <property type="match status" value="1"/>
</dbReference>
<comment type="caution">
    <text evidence="5">The sequence shown here is derived from an EMBL/GenBank/DDBJ whole genome shotgun (WGS) entry which is preliminary data.</text>
</comment>
<dbReference type="EMBL" id="JBHUHV010000042">
    <property type="protein sequence ID" value="MFD2068108.1"/>
    <property type="molecule type" value="Genomic_DNA"/>
</dbReference>
<dbReference type="Gene3D" id="3.40.50.720">
    <property type="entry name" value="NAD(P)-binding Rossmann-like Domain"/>
    <property type="match status" value="1"/>
</dbReference>
<protein>
    <submittedName>
        <fullName evidence="5">Oxidoreductase</fullName>
    </submittedName>
</protein>
<proteinExistence type="inferred from homology"/>
<evidence type="ECO:0000313" key="5">
    <source>
        <dbReference type="EMBL" id="MFD2068108.1"/>
    </source>
</evidence>
<dbReference type="Gene3D" id="3.30.360.10">
    <property type="entry name" value="Dihydrodipicolinate Reductase, domain 2"/>
    <property type="match status" value="1"/>
</dbReference>
<dbReference type="InterPro" id="IPR000683">
    <property type="entry name" value="Gfo/Idh/MocA-like_OxRdtase_N"/>
</dbReference>
<keyword evidence="6" id="KW-1185">Reference proteome</keyword>
<keyword evidence="2" id="KW-0560">Oxidoreductase</keyword>
<gene>
    <name evidence="5" type="ORF">ACFSKU_14530</name>
</gene>
<feature type="domain" description="Gfo/Idh/MocA-like oxidoreductase N-terminal" evidence="3">
    <location>
        <begin position="5"/>
        <end position="123"/>
    </location>
</feature>
<sequence>MNKEINVGLLGFGMAGRIFHAPFITAVPGLHLKKIRANREESIQLAETSYPEARIVSDTQEILSDEEIDLVVVATSNATHFSHAKAALQAGKHVLIDKPFTTTLAEADELIELAKTQQKLLTVFQNRRWDSDFKTVKKVVEHNVLGNLVEYEAHFDRFRNEIKPNTWKEEDLPGSGLLHDLGSHLIDQALYLFGNPEEIMADIRIQRLNSKIIDNFELILQYESLKVTLKAGMLVRELGPHFILLGEKGAFVKYGMDVQEDALKTGLTPSNTPVWGVEPEEIWGTLNTEIDGLHFKGRIESETGDYRGLYQNVYKAILGEEELVVKPGQARNTMKLIELALQSSKEKRTVKFS</sequence>
<evidence type="ECO:0000256" key="2">
    <source>
        <dbReference type="ARBA" id="ARBA00023002"/>
    </source>
</evidence>
<evidence type="ECO:0000256" key="1">
    <source>
        <dbReference type="ARBA" id="ARBA00010928"/>
    </source>
</evidence>
<dbReference type="InterPro" id="IPR036291">
    <property type="entry name" value="NAD(P)-bd_dom_sf"/>
</dbReference>
<organism evidence="5 6">
    <name type="scientific">Pontibacter silvestris</name>
    <dbReference type="NCBI Taxonomy" id="2305183"/>
    <lineage>
        <taxon>Bacteria</taxon>
        <taxon>Pseudomonadati</taxon>
        <taxon>Bacteroidota</taxon>
        <taxon>Cytophagia</taxon>
        <taxon>Cytophagales</taxon>
        <taxon>Hymenobacteraceae</taxon>
        <taxon>Pontibacter</taxon>
    </lineage>
</organism>
<feature type="domain" description="Gfo/Idh/MocA-like oxidoreductase C-terminal" evidence="4">
    <location>
        <begin position="137"/>
        <end position="351"/>
    </location>
</feature>
<comment type="similarity">
    <text evidence="1">Belongs to the Gfo/Idh/MocA family.</text>
</comment>
<dbReference type="Pfam" id="PF02894">
    <property type="entry name" value="GFO_IDH_MocA_C"/>
    <property type="match status" value="1"/>
</dbReference>
<dbReference type="InterPro" id="IPR051317">
    <property type="entry name" value="Gfo/Idh/MocA_oxidoreduct"/>
</dbReference>
<dbReference type="NCBIfam" id="NF008607">
    <property type="entry name" value="PRK11579.1"/>
    <property type="match status" value="1"/>
</dbReference>
<dbReference type="PANTHER" id="PTHR43708">
    <property type="entry name" value="CONSERVED EXPRESSED OXIDOREDUCTASE (EUROFUNG)"/>
    <property type="match status" value="1"/>
</dbReference>